<evidence type="ECO:0000313" key="1">
    <source>
        <dbReference type="EMBL" id="KAK2849916.1"/>
    </source>
</evidence>
<keyword evidence="2" id="KW-1185">Reference proteome</keyword>
<name>A0AA88SVD6_TACVA</name>
<reference evidence="1" key="1">
    <citation type="submission" date="2023-08" db="EMBL/GenBank/DDBJ databases">
        <title>Pelteobagrus vachellii genome.</title>
        <authorList>
            <person name="Liu H."/>
        </authorList>
    </citation>
    <scope>NUCLEOTIDE SEQUENCE</scope>
    <source>
        <strain evidence="1">PRFRI_2022a</strain>
        <tissue evidence="1">Muscle</tissue>
    </source>
</reference>
<gene>
    <name evidence="1" type="ORF">Q7C36_008699</name>
</gene>
<sequence>MSHSHDKREFLPSLVHQALPSPSERGLVVDMLIAGGKNCGGEEQASGERVSVVVLREQKTGLGHMVSTVSPSDSSSAHFSMASEGYASLGQVHSALQ</sequence>
<dbReference type="Proteomes" id="UP001187315">
    <property type="component" value="Unassembled WGS sequence"/>
</dbReference>
<evidence type="ECO:0000313" key="2">
    <source>
        <dbReference type="Proteomes" id="UP001187315"/>
    </source>
</evidence>
<organism evidence="1 2">
    <name type="scientific">Tachysurus vachellii</name>
    <name type="common">Darkbarbel catfish</name>
    <name type="synonym">Pelteobagrus vachellii</name>
    <dbReference type="NCBI Taxonomy" id="175792"/>
    <lineage>
        <taxon>Eukaryota</taxon>
        <taxon>Metazoa</taxon>
        <taxon>Chordata</taxon>
        <taxon>Craniata</taxon>
        <taxon>Vertebrata</taxon>
        <taxon>Euteleostomi</taxon>
        <taxon>Actinopterygii</taxon>
        <taxon>Neopterygii</taxon>
        <taxon>Teleostei</taxon>
        <taxon>Ostariophysi</taxon>
        <taxon>Siluriformes</taxon>
        <taxon>Bagridae</taxon>
        <taxon>Tachysurus</taxon>
    </lineage>
</organism>
<proteinExistence type="predicted"/>
<accession>A0AA88SVD6</accession>
<comment type="caution">
    <text evidence="1">The sequence shown here is derived from an EMBL/GenBank/DDBJ whole genome shotgun (WGS) entry which is preliminary data.</text>
</comment>
<dbReference type="EMBL" id="JAVHJS010000008">
    <property type="protein sequence ID" value="KAK2849916.1"/>
    <property type="molecule type" value="Genomic_DNA"/>
</dbReference>
<dbReference type="AlphaFoldDB" id="A0AA88SVD6"/>
<protein>
    <submittedName>
        <fullName evidence="1">Uncharacterized protein</fullName>
    </submittedName>
</protein>